<dbReference type="Pfam" id="PF01480">
    <property type="entry name" value="PWI"/>
    <property type="match status" value="1"/>
</dbReference>
<gene>
    <name evidence="4" type="ORF">N7469_005553</name>
</gene>
<dbReference type="RefSeq" id="XP_056501287.1">
    <property type="nucleotide sequence ID" value="XM_056644473.1"/>
</dbReference>
<comment type="caution">
    <text evidence="4">The sequence shown here is derived from an EMBL/GenBank/DDBJ whole genome shotgun (WGS) entry which is preliminary data.</text>
</comment>
<feature type="domain" description="PWI" evidence="3">
    <location>
        <begin position="12"/>
        <end position="111"/>
    </location>
</feature>
<evidence type="ECO:0000256" key="1">
    <source>
        <dbReference type="ARBA" id="ARBA00022664"/>
    </source>
</evidence>
<evidence type="ECO:0000313" key="5">
    <source>
        <dbReference type="Proteomes" id="UP001147733"/>
    </source>
</evidence>
<reference evidence="4" key="2">
    <citation type="journal article" date="2023" name="IMA Fungus">
        <title>Comparative genomic study of the Penicillium genus elucidates a diverse pangenome and 15 lateral gene transfer events.</title>
        <authorList>
            <person name="Petersen C."/>
            <person name="Sorensen T."/>
            <person name="Nielsen M.R."/>
            <person name="Sondergaard T.E."/>
            <person name="Sorensen J.L."/>
            <person name="Fitzpatrick D.A."/>
            <person name="Frisvad J.C."/>
            <person name="Nielsen K.L."/>
        </authorList>
    </citation>
    <scope>NUCLEOTIDE SEQUENCE</scope>
    <source>
        <strain evidence="4">IBT 23319</strain>
    </source>
</reference>
<keyword evidence="2" id="KW-0175">Coiled coil</keyword>
<dbReference type="InterPro" id="IPR036483">
    <property type="entry name" value="PWI_dom_sf"/>
</dbReference>
<dbReference type="PANTHER" id="PTHR23148:SF0">
    <property type="entry name" value="SERINE_ARGININE REPETITIVE MATRIX PROTEIN 1"/>
    <property type="match status" value="1"/>
</dbReference>
<feature type="coiled-coil region" evidence="2">
    <location>
        <begin position="106"/>
        <end position="140"/>
    </location>
</feature>
<accession>A0A9W9P448</accession>
<evidence type="ECO:0000259" key="3">
    <source>
        <dbReference type="PROSITE" id="PS51025"/>
    </source>
</evidence>
<sequence length="273" mass="30130">MAAPVDAKLLKRTKFPPEFSQKVDMKKVNIEVMKKWIAKRISEILGNEDDVVIELCFNLLEGARYPDIKSLQIQLTGFLDRDTAKFCQELWSLCLSGQENPQGVPKELLEAKKLELMQEKADAEKAAEAARSVLAAMEEEEEVVVETLAAEARDLHLDTAAEIDTVNPHLVANSILTYLLAATEVVGRPIPQPLDPLLAPVPVRRPADNAAVASADPSRRIAETAWKRGDGARTTTRTRQAALCLPQRNTTSTQPTPKTFKLETPFQIPLAVS</sequence>
<dbReference type="GO" id="GO:0006397">
    <property type="term" value="P:mRNA processing"/>
    <property type="evidence" value="ECO:0007669"/>
    <property type="project" value="UniProtKB-KW"/>
</dbReference>
<dbReference type="InterPro" id="IPR002483">
    <property type="entry name" value="PWI_dom"/>
</dbReference>
<organism evidence="4 5">
    <name type="scientific">Penicillium citrinum</name>
    <dbReference type="NCBI Taxonomy" id="5077"/>
    <lineage>
        <taxon>Eukaryota</taxon>
        <taxon>Fungi</taxon>
        <taxon>Dikarya</taxon>
        <taxon>Ascomycota</taxon>
        <taxon>Pezizomycotina</taxon>
        <taxon>Eurotiomycetes</taxon>
        <taxon>Eurotiomycetidae</taxon>
        <taxon>Eurotiales</taxon>
        <taxon>Aspergillaceae</taxon>
        <taxon>Penicillium</taxon>
    </lineage>
</organism>
<dbReference type="EMBL" id="JAPQKT010000004">
    <property type="protein sequence ID" value="KAJ5233787.1"/>
    <property type="molecule type" value="Genomic_DNA"/>
</dbReference>
<keyword evidence="5" id="KW-1185">Reference proteome</keyword>
<evidence type="ECO:0000313" key="4">
    <source>
        <dbReference type="EMBL" id="KAJ5233787.1"/>
    </source>
</evidence>
<dbReference type="AlphaFoldDB" id="A0A9W9P448"/>
<dbReference type="InterPro" id="IPR052225">
    <property type="entry name" value="Ser/Arg_repetitive_matrix"/>
</dbReference>
<dbReference type="GO" id="GO:0005681">
    <property type="term" value="C:spliceosomal complex"/>
    <property type="evidence" value="ECO:0007669"/>
    <property type="project" value="TreeGrafter"/>
</dbReference>
<protein>
    <recommendedName>
        <fullName evidence="3">PWI domain-containing protein</fullName>
    </recommendedName>
</protein>
<dbReference type="Proteomes" id="UP001147733">
    <property type="component" value="Unassembled WGS sequence"/>
</dbReference>
<dbReference type="SUPFAM" id="SSF101233">
    <property type="entry name" value="PWI domain"/>
    <property type="match status" value="1"/>
</dbReference>
<name>A0A9W9P448_PENCI</name>
<dbReference type="GO" id="GO:0048024">
    <property type="term" value="P:regulation of mRNA splicing, via spliceosome"/>
    <property type="evidence" value="ECO:0007669"/>
    <property type="project" value="TreeGrafter"/>
</dbReference>
<keyword evidence="1" id="KW-0507">mRNA processing</keyword>
<evidence type="ECO:0000256" key="2">
    <source>
        <dbReference type="SAM" id="Coils"/>
    </source>
</evidence>
<dbReference type="OrthoDB" id="163257at2759"/>
<dbReference type="PROSITE" id="PS51025">
    <property type="entry name" value="PWI"/>
    <property type="match status" value="1"/>
</dbReference>
<dbReference type="PANTHER" id="PTHR23148">
    <property type="entry name" value="SERINE/ARGININE REGULATED NUCLEAR MATRIX PROTEIN"/>
    <property type="match status" value="1"/>
</dbReference>
<proteinExistence type="predicted"/>
<reference evidence="4" key="1">
    <citation type="submission" date="2022-11" db="EMBL/GenBank/DDBJ databases">
        <authorList>
            <person name="Petersen C."/>
        </authorList>
    </citation>
    <scope>NUCLEOTIDE SEQUENCE</scope>
    <source>
        <strain evidence="4">IBT 23319</strain>
    </source>
</reference>
<dbReference type="Gene3D" id="1.20.1390.10">
    <property type="entry name" value="PWI domain"/>
    <property type="match status" value="1"/>
</dbReference>
<dbReference type="GeneID" id="81383640"/>
<dbReference type="GO" id="GO:0003723">
    <property type="term" value="F:RNA binding"/>
    <property type="evidence" value="ECO:0007669"/>
    <property type="project" value="TreeGrafter"/>
</dbReference>
<dbReference type="SMART" id="SM00311">
    <property type="entry name" value="PWI"/>
    <property type="match status" value="1"/>
</dbReference>